<evidence type="ECO:0000313" key="2">
    <source>
        <dbReference type="EMBL" id="GAA5512275.1"/>
    </source>
</evidence>
<feature type="signal peptide" evidence="1">
    <location>
        <begin position="1"/>
        <end position="23"/>
    </location>
</feature>
<dbReference type="EMBL" id="BAABRP010000002">
    <property type="protein sequence ID" value="GAA5512275.1"/>
    <property type="molecule type" value="Genomic_DNA"/>
</dbReference>
<feature type="chain" id="PRO_5046063921" evidence="1">
    <location>
        <begin position="24"/>
        <end position="489"/>
    </location>
</feature>
<sequence length="489" mass="53002">MRGGRWFGRAPLLLAALNLGSVAAQTGIVSLIDTNVAPNAHFYRNRALIEVIDLQRLGTWRRNGCKTGTKPSGTCPTFEFSVPFLLDPTQPLKSSLDVSRDIGGVMRYEWQRFQDRTRWAVSMDLNRSISAATVLPALPYATRPLGCTPGLNVTGEAAITAAKLLAGNPLDITNSPATYALSVPAGSTNPNFRLPSSLSYGMKDDRVLLANYPYPRVARTQYCPGREFPAILPDSAYPLPGSVYMPNTSVYGIAGPKYPLPLAFNWGEVRSRIKNSCDRTVKQYYKEYVDNVLKAVAAKMPGSMHWNGYTKWQGSRSGVIFAPVAGALPNTVKVTNLAAKAGLPQFADYLTVRTPASQLISNPSRAHGKLVQLEDLKRWLEVGTLTDASTQGSVNLFQTWQQVLRVVDQRPLTFYAHARSCTFGGCVNVPVPILMPDTVVSPAGCTVASAAGGLGTMTFALPAARFAWVSVPEGFPIPGLSGHPERRVQ</sequence>
<comment type="caution">
    <text evidence="2">The sequence shown here is derived from an EMBL/GenBank/DDBJ whole genome shotgun (WGS) entry which is preliminary data.</text>
</comment>
<accession>A0ABP9W655</accession>
<protein>
    <submittedName>
        <fullName evidence="2">Uncharacterized protein</fullName>
    </submittedName>
</protein>
<organism evidence="2 3">
    <name type="scientific">Deinococcus carri</name>
    <dbReference type="NCBI Taxonomy" id="1211323"/>
    <lineage>
        <taxon>Bacteria</taxon>
        <taxon>Thermotogati</taxon>
        <taxon>Deinococcota</taxon>
        <taxon>Deinococci</taxon>
        <taxon>Deinococcales</taxon>
        <taxon>Deinococcaceae</taxon>
        <taxon>Deinococcus</taxon>
    </lineage>
</organism>
<keyword evidence="3" id="KW-1185">Reference proteome</keyword>
<gene>
    <name evidence="2" type="ORF">Dcar01_00989</name>
</gene>
<proteinExistence type="predicted"/>
<evidence type="ECO:0000313" key="3">
    <source>
        <dbReference type="Proteomes" id="UP001401887"/>
    </source>
</evidence>
<reference evidence="2 3" key="1">
    <citation type="submission" date="2024-02" db="EMBL/GenBank/DDBJ databases">
        <title>Deinococcus carri NBRC 110142.</title>
        <authorList>
            <person name="Ichikawa N."/>
            <person name="Katano-Makiyama Y."/>
            <person name="Hidaka K."/>
        </authorList>
    </citation>
    <scope>NUCLEOTIDE SEQUENCE [LARGE SCALE GENOMIC DNA]</scope>
    <source>
        <strain evidence="2 3">NBRC 110142</strain>
    </source>
</reference>
<dbReference type="RefSeq" id="WP_345461857.1">
    <property type="nucleotide sequence ID" value="NZ_BAABRP010000002.1"/>
</dbReference>
<keyword evidence="1" id="KW-0732">Signal</keyword>
<evidence type="ECO:0000256" key="1">
    <source>
        <dbReference type="SAM" id="SignalP"/>
    </source>
</evidence>
<name>A0ABP9W655_9DEIO</name>
<dbReference type="Proteomes" id="UP001401887">
    <property type="component" value="Unassembled WGS sequence"/>
</dbReference>